<accession>A0A315Z9F9</accession>
<organism evidence="1 2">
    <name type="scientific">Sediminitomix flava</name>
    <dbReference type="NCBI Taxonomy" id="379075"/>
    <lineage>
        <taxon>Bacteria</taxon>
        <taxon>Pseudomonadati</taxon>
        <taxon>Bacteroidota</taxon>
        <taxon>Cytophagia</taxon>
        <taxon>Cytophagales</taxon>
        <taxon>Flammeovirgaceae</taxon>
        <taxon>Sediminitomix</taxon>
    </lineage>
</organism>
<comment type="caution">
    <text evidence="1">The sequence shown here is derived from an EMBL/GenBank/DDBJ whole genome shotgun (WGS) entry which is preliminary data.</text>
</comment>
<evidence type="ECO:0000313" key="2">
    <source>
        <dbReference type="Proteomes" id="UP000245535"/>
    </source>
</evidence>
<dbReference type="RefSeq" id="WP_109620072.1">
    <property type="nucleotide sequence ID" value="NZ_QGDO01000004.1"/>
</dbReference>
<dbReference type="EMBL" id="QGDO01000004">
    <property type="protein sequence ID" value="PWJ41059.1"/>
    <property type="molecule type" value="Genomic_DNA"/>
</dbReference>
<sequence>METQESRIPQSIQARTFLIHSDNELKKQQNDYLNDNQLFSKDQQNIENSIHYSEQEIMINGVVSRWEIHQDENTLKMKYRCINHSVEELDFHPLDIELKTAQTIIKPTLQIEKDTLIQLKKGERKSIQLTYELSDDKLKSFYIKNNFLIISDKQLPIFAHDIPFEKYELGI</sequence>
<reference evidence="1 2" key="1">
    <citation type="submission" date="2018-03" db="EMBL/GenBank/DDBJ databases">
        <title>Genomic Encyclopedia of Archaeal and Bacterial Type Strains, Phase II (KMG-II): from individual species to whole genera.</title>
        <authorList>
            <person name="Goeker M."/>
        </authorList>
    </citation>
    <scope>NUCLEOTIDE SEQUENCE [LARGE SCALE GENOMIC DNA]</scope>
    <source>
        <strain evidence="1 2">DSM 28229</strain>
    </source>
</reference>
<keyword evidence="2" id="KW-1185">Reference proteome</keyword>
<dbReference type="AlphaFoldDB" id="A0A315Z9F9"/>
<gene>
    <name evidence="1" type="ORF">BC781_104334</name>
</gene>
<evidence type="ECO:0000313" key="1">
    <source>
        <dbReference type="EMBL" id="PWJ41059.1"/>
    </source>
</evidence>
<protein>
    <submittedName>
        <fullName evidence="1">Uncharacterized protein</fullName>
    </submittedName>
</protein>
<proteinExistence type="predicted"/>
<name>A0A315Z9F9_SEDFL</name>
<dbReference type="Proteomes" id="UP000245535">
    <property type="component" value="Unassembled WGS sequence"/>
</dbReference>